<feature type="compositionally biased region" description="Low complexity" evidence="1">
    <location>
        <begin position="200"/>
        <end position="211"/>
    </location>
</feature>
<keyword evidence="2" id="KW-0472">Membrane</keyword>
<name>A0A8S2QC59_9BILA</name>
<evidence type="ECO:0000313" key="4">
    <source>
        <dbReference type="EMBL" id="CAF4095258.1"/>
    </source>
</evidence>
<organism evidence="4 5">
    <name type="scientific">Didymodactylos carnosus</name>
    <dbReference type="NCBI Taxonomy" id="1234261"/>
    <lineage>
        <taxon>Eukaryota</taxon>
        <taxon>Metazoa</taxon>
        <taxon>Spiralia</taxon>
        <taxon>Gnathifera</taxon>
        <taxon>Rotifera</taxon>
        <taxon>Eurotatoria</taxon>
        <taxon>Bdelloidea</taxon>
        <taxon>Philodinida</taxon>
        <taxon>Philodinidae</taxon>
        <taxon>Didymodactylos</taxon>
    </lineage>
</organism>
<dbReference type="AlphaFoldDB" id="A0A8S2QC59"/>
<dbReference type="Proteomes" id="UP000682733">
    <property type="component" value="Unassembled WGS sequence"/>
</dbReference>
<feature type="non-terminal residue" evidence="4">
    <location>
        <position position="1"/>
    </location>
</feature>
<keyword evidence="2" id="KW-0812">Transmembrane</keyword>
<evidence type="ECO:0000313" key="5">
    <source>
        <dbReference type="Proteomes" id="UP000682733"/>
    </source>
</evidence>
<evidence type="ECO:0008006" key="6">
    <source>
        <dbReference type="Google" id="ProtNLM"/>
    </source>
</evidence>
<dbReference type="EMBL" id="CAJOBA010040473">
    <property type="protein sequence ID" value="CAF4095258.1"/>
    <property type="molecule type" value="Genomic_DNA"/>
</dbReference>
<dbReference type="Proteomes" id="UP000677228">
    <property type="component" value="Unassembled WGS sequence"/>
</dbReference>
<accession>A0A8S2QC59</accession>
<proteinExistence type="predicted"/>
<feature type="transmembrane region" description="Helical" evidence="2">
    <location>
        <begin position="103"/>
        <end position="132"/>
    </location>
</feature>
<dbReference type="EMBL" id="CAJNOK010018900">
    <property type="protein sequence ID" value="CAF1290337.1"/>
    <property type="molecule type" value="Genomic_DNA"/>
</dbReference>
<feature type="transmembrane region" description="Helical" evidence="2">
    <location>
        <begin position="71"/>
        <end position="97"/>
    </location>
</feature>
<gene>
    <name evidence="3" type="ORF">OVA965_LOCUS28062</name>
    <name evidence="4" type="ORF">TMI583_LOCUS28815</name>
</gene>
<feature type="region of interest" description="Disordered" evidence="1">
    <location>
        <begin position="177"/>
        <end position="217"/>
    </location>
</feature>
<reference evidence="4" key="1">
    <citation type="submission" date="2021-02" db="EMBL/GenBank/DDBJ databases">
        <authorList>
            <person name="Nowell W R."/>
        </authorList>
    </citation>
    <scope>NUCLEOTIDE SEQUENCE</scope>
</reference>
<keyword evidence="2" id="KW-1133">Transmembrane helix</keyword>
<evidence type="ECO:0000256" key="1">
    <source>
        <dbReference type="SAM" id="MobiDB-lite"/>
    </source>
</evidence>
<evidence type="ECO:0000313" key="3">
    <source>
        <dbReference type="EMBL" id="CAF1290337.1"/>
    </source>
</evidence>
<sequence length="217" mass="24586">MYKQNYDNSIVRASNKQQPSGFSNYKLNRQMPYRDRLMYERELNEIIKEEEKPDNWCLRPGCIGLSCGRSVILFGTMSVIGAVSIGGIFACVLLLTINDTTDVIWKIFGIAVCSIVLITIILIAACMCTFYYKNNAVYINDLDQPYHDVVQSYSNNHHQHPTSQPIFDTSTPKNLSIDMRDNQTNTNPVITSVKPEKPWSSQQQHSHSSKSVPASLM</sequence>
<protein>
    <recommendedName>
        <fullName evidence="6">Transmembrane protein</fullName>
    </recommendedName>
</protein>
<evidence type="ECO:0000256" key="2">
    <source>
        <dbReference type="SAM" id="Phobius"/>
    </source>
</evidence>
<comment type="caution">
    <text evidence="4">The sequence shown here is derived from an EMBL/GenBank/DDBJ whole genome shotgun (WGS) entry which is preliminary data.</text>
</comment>